<sequence length="269" mass="29461">MTADLRFDPQGDGWTFNKETQTYDLRRASPSRRFTVLTSQGPPNTSVTLAPALSALVVIDMQNFFLHPRCNDHPSGLAAVERTLQDVDKWREIGIKVIWLNWGLTDEDIVSMPAAAQHSFASAVVSPPVDDRQATYGFGSDMGDDRGRLLVACSWNAQLYDPLQDASRPGSDLFCDKNRISGLWNSEMPLAKALPGAGSRTLLFAGVNTDQCILGTLADAYYRGFDCILLENCCATKTPGGQEVTVYNTARGYGFVVDSRSFCDDLVTS</sequence>
<dbReference type="InterPro" id="IPR050272">
    <property type="entry name" value="Isochorismatase-like_hydrls"/>
</dbReference>
<name>A0AAI8V771_9PEZI</name>
<dbReference type="CDD" id="cd00431">
    <property type="entry name" value="cysteine_hydrolases"/>
    <property type="match status" value="1"/>
</dbReference>
<evidence type="ECO:0000313" key="4">
    <source>
        <dbReference type="EMBL" id="CAJ2499689.1"/>
    </source>
</evidence>
<dbReference type="PANTHER" id="PTHR43540:SF9">
    <property type="entry name" value="FAMILY HYDROLASE, PUTATIVE (AFU_ORTHOLOGUE AFUA_2G08700)-RELATED"/>
    <property type="match status" value="1"/>
</dbReference>
<proteinExistence type="inferred from homology"/>
<dbReference type="EMBL" id="CAUWAG010000003">
    <property type="protein sequence ID" value="CAJ2499689.1"/>
    <property type="molecule type" value="Genomic_DNA"/>
</dbReference>
<evidence type="ECO:0000313" key="5">
    <source>
        <dbReference type="Proteomes" id="UP001295740"/>
    </source>
</evidence>
<dbReference type="GO" id="GO:0016787">
    <property type="term" value="F:hydrolase activity"/>
    <property type="evidence" value="ECO:0007669"/>
    <property type="project" value="UniProtKB-KW"/>
</dbReference>
<dbReference type="Pfam" id="PF00857">
    <property type="entry name" value="Isochorismatase"/>
    <property type="match status" value="1"/>
</dbReference>
<evidence type="ECO:0000259" key="3">
    <source>
        <dbReference type="Pfam" id="PF00857"/>
    </source>
</evidence>
<feature type="domain" description="Isochorismatase-like" evidence="3">
    <location>
        <begin position="54"/>
        <end position="254"/>
    </location>
</feature>
<evidence type="ECO:0000256" key="1">
    <source>
        <dbReference type="ARBA" id="ARBA00006336"/>
    </source>
</evidence>
<organism evidence="4 5">
    <name type="scientific">Anthostomella pinea</name>
    <dbReference type="NCBI Taxonomy" id="933095"/>
    <lineage>
        <taxon>Eukaryota</taxon>
        <taxon>Fungi</taxon>
        <taxon>Dikarya</taxon>
        <taxon>Ascomycota</taxon>
        <taxon>Pezizomycotina</taxon>
        <taxon>Sordariomycetes</taxon>
        <taxon>Xylariomycetidae</taxon>
        <taxon>Xylariales</taxon>
        <taxon>Xylariaceae</taxon>
        <taxon>Anthostomella</taxon>
    </lineage>
</organism>
<comment type="caution">
    <text evidence="4">The sequence shown here is derived from an EMBL/GenBank/DDBJ whole genome shotgun (WGS) entry which is preliminary data.</text>
</comment>
<gene>
    <name evidence="4" type="ORF">KHLLAP_LOCUS157</name>
</gene>
<reference evidence="4" key="1">
    <citation type="submission" date="2023-10" db="EMBL/GenBank/DDBJ databases">
        <authorList>
            <person name="Hackl T."/>
        </authorList>
    </citation>
    <scope>NUCLEOTIDE SEQUENCE</scope>
</reference>
<protein>
    <submittedName>
        <fullName evidence="4">Uu.00g025420.m01.CDS01</fullName>
    </submittedName>
</protein>
<evidence type="ECO:0000256" key="2">
    <source>
        <dbReference type="ARBA" id="ARBA00022801"/>
    </source>
</evidence>
<accession>A0AAI8V771</accession>
<dbReference type="PANTHER" id="PTHR43540">
    <property type="entry name" value="PEROXYUREIDOACRYLATE/UREIDOACRYLATE AMIDOHYDROLASE-RELATED"/>
    <property type="match status" value="1"/>
</dbReference>
<dbReference type="Gene3D" id="3.40.50.850">
    <property type="entry name" value="Isochorismatase-like"/>
    <property type="match status" value="1"/>
</dbReference>
<dbReference type="SUPFAM" id="SSF52499">
    <property type="entry name" value="Isochorismatase-like hydrolases"/>
    <property type="match status" value="1"/>
</dbReference>
<keyword evidence="5" id="KW-1185">Reference proteome</keyword>
<keyword evidence="2" id="KW-0378">Hydrolase</keyword>
<comment type="similarity">
    <text evidence="1">Belongs to the isochorismatase family.</text>
</comment>
<dbReference type="AlphaFoldDB" id="A0AAI8V771"/>
<dbReference type="InterPro" id="IPR000868">
    <property type="entry name" value="Isochorismatase-like_dom"/>
</dbReference>
<dbReference type="Proteomes" id="UP001295740">
    <property type="component" value="Unassembled WGS sequence"/>
</dbReference>
<dbReference type="InterPro" id="IPR036380">
    <property type="entry name" value="Isochorismatase-like_sf"/>
</dbReference>